<organism evidence="1 2">
    <name type="scientific">Streptococcus didelphis</name>
    <dbReference type="NCBI Taxonomy" id="102886"/>
    <lineage>
        <taxon>Bacteria</taxon>
        <taxon>Bacillati</taxon>
        <taxon>Bacillota</taxon>
        <taxon>Bacilli</taxon>
        <taxon>Lactobacillales</taxon>
        <taxon>Streptococcaceae</taxon>
        <taxon>Streptococcus</taxon>
    </lineage>
</organism>
<gene>
    <name evidence="1" type="ORF">N1496_10075</name>
</gene>
<accession>A0ABY9LJ66</accession>
<reference evidence="2" key="1">
    <citation type="submission" date="2022-10" db="EMBL/GenBank/DDBJ databases">
        <title>Streptococcus didelphis as causative of fatal infections in opossums (Didelphis albiventris).</title>
        <authorList>
            <person name="Breyer G.M."/>
            <person name="Da Silva M.E.R.J."/>
            <person name="Siqueira F.M."/>
        </authorList>
    </citation>
    <scope>NUCLEOTIDE SEQUENCE [LARGE SCALE GENOMIC DNA]</scope>
    <source>
        <strain evidence="2">LBVP101/21</strain>
        <plasmid evidence="2">unnamed</plasmid>
    </source>
</reference>
<protein>
    <submittedName>
        <fullName evidence="1">Uncharacterized protein</fullName>
    </submittedName>
</protein>
<dbReference type="Proteomes" id="UP001238096">
    <property type="component" value="Plasmid unnamed"/>
</dbReference>
<dbReference type="EMBL" id="CP110510">
    <property type="protein sequence ID" value="WMB28894.1"/>
    <property type="molecule type" value="Genomic_DNA"/>
</dbReference>
<evidence type="ECO:0000313" key="1">
    <source>
        <dbReference type="EMBL" id="WMB28894.1"/>
    </source>
</evidence>
<geneLocation type="plasmid" evidence="1 2">
    <name>unnamed</name>
</geneLocation>
<keyword evidence="2" id="KW-1185">Reference proteome</keyword>
<sequence>MKYKILNNLQFYYQENVIIVQINEKYLTNREHIFDVEESEPYFVDVEEILTKEGKLEIVYHRPNGYTPLLDLKEYADFYKLDIVNRLLEMNVLEKVNTYLAMQNILLKDTRDLLFIYKADHFDNLPYSNKEELEQWKNFICSFFGKFTLEKYEKNRIEVLTKEKILF</sequence>
<dbReference type="Gene3D" id="1.10.510.10">
    <property type="entry name" value="Transferase(Phosphotransferase) domain 1"/>
    <property type="match status" value="1"/>
</dbReference>
<dbReference type="RefSeq" id="WP_306676073.1">
    <property type="nucleotide sequence ID" value="NZ_CP110510.1"/>
</dbReference>
<proteinExistence type="predicted"/>
<name>A0ABY9LJ66_9STRE</name>
<keyword evidence="1" id="KW-0614">Plasmid</keyword>
<evidence type="ECO:0000313" key="2">
    <source>
        <dbReference type="Proteomes" id="UP001238096"/>
    </source>
</evidence>